<keyword evidence="4" id="KW-1185">Reference proteome</keyword>
<dbReference type="EMBL" id="WAEL01000002">
    <property type="protein sequence ID" value="NID10205.1"/>
    <property type="molecule type" value="Genomic_DNA"/>
</dbReference>
<comment type="caution">
    <text evidence="3">The sequence shown here is derived from an EMBL/GenBank/DDBJ whole genome shotgun (WGS) entry which is preliminary data.</text>
</comment>
<evidence type="ECO:0000313" key="3">
    <source>
        <dbReference type="EMBL" id="NID10205.1"/>
    </source>
</evidence>
<sequence>MKQLLPLLLLLLGFSSVLQAQDAIYTANGNRISDVRLTNLTDDRVYFIINKDEKSLSRQNILFAFSNTGNFLLISSLSADLDQAKEQLRTFLSAPLHPGNKDYLIRAVPFKVLPATIQYENDAIVNYVTEDGKPASISKGELVAIIYRTGKHNLIREPADVAALLPDISAYFKSASATVPPPATTVQQPTNKAPKAIEATPVAQPTTPVTSPSTQDTVQQAEKVTSGKSLSLSEAQYQYYRKKSIQTVEEFAQYLNIITNKSISLEARNQAITQASKLFMPAATMEVASSNRAGSRRYPIKEYLNRLKLLPYTSTKIEWTEVQFLKELSQAADGNYYGTITGQQTFIGSGSNAYYSDVTSKNVRVKLERLPVVIDGIENTSWNLLLGSIGISAQ</sequence>
<feature type="chain" id="PRO_5046678447" evidence="2">
    <location>
        <begin position="21"/>
        <end position="394"/>
    </location>
</feature>
<feature type="signal peptide" evidence="2">
    <location>
        <begin position="1"/>
        <end position="20"/>
    </location>
</feature>
<feature type="region of interest" description="Disordered" evidence="1">
    <location>
        <begin position="202"/>
        <end position="225"/>
    </location>
</feature>
<gene>
    <name evidence="3" type="ORF">F7231_08465</name>
</gene>
<keyword evidence="2" id="KW-0732">Signal</keyword>
<evidence type="ECO:0000313" key="4">
    <source>
        <dbReference type="Proteomes" id="UP000606008"/>
    </source>
</evidence>
<dbReference type="RefSeq" id="WP_166691573.1">
    <property type="nucleotide sequence ID" value="NZ_WAEL01000002.1"/>
</dbReference>
<dbReference type="Proteomes" id="UP000606008">
    <property type="component" value="Unassembled WGS sequence"/>
</dbReference>
<accession>A0ABX0QCW2</accession>
<organism evidence="3 4">
    <name type="scientific">Fibrivirga algicola</name>
    <dbReference type="NCBI Taxonomy" id="2950420"/>
    <lineage>
        <taxon>Bacteria</taxon>
        <taxon>Pseudomonadati</taxon>
        <taxon>Bacteroidota</taxon>
        <taxon>Cytophagia</taxon>
        <taxon>Cytophagales</taxon>
        <taxon>Spirosomataceae</taxon>
        <taxon>Fibrivirga</taxon>
    </lineage>
</organism>
<protein>
    <submittedName>
        <fullName evidence="3">Uncharacterized protein</fullName>
    </submittedName>
</protein>
<name>A0ABX0QCW2_9BACT</name>
<reference evidence="3" key="1">
    <citation type="submission" date="2024-05" db="EMBL/GenBank/DDBJ databases">
        <authorList>
            <person name="Jung D.-H."/>
        </authorList>
    </citation>
    <scope>NUCLEOTIDE SEQUENCE</scope>
    <source>
        <strain evidence="3">JA-25</strain>
    </source>
</reference>
<proteinExistence type="predicted"/>
<feature type="compositionally biased region" description="Low complexity" evidence="1">
    <location>
        <begin position="202"/>
        <end position="215"/>
    </location>
</feature>
<evidence type="ECO:0000256" key="2">
    <source>
        <dbReference type="SAM" id="SignalP"/>
    </source>
</evidence>
<evidence type="ECO:0000256" key="1">
    <source>
        <dbReference type="SAM" id="MobiDB-lite"/>
    </source>
</evidence>
<feature type="compositionally biased region" description="Polar residues" evidence="1">
    <location>
        <begin position="216"/>
        <end position="225"/>
    </location>
</feature>